<sequence length="228" mass="25274">MGKIEYAVVARGAVVLAEHYSAAAAGGNAGAVARQVLERLPAGGAGGDDCNVSYTQDLHVFHVKRTDGLTALCMADDAAGRRVPFAFLEDIHGRFVKAYGRAALTALAYAMNDEFSRVLAQQMDYYSNDASADRITRMRGEIDQVRSVMIDNIDRVLERGDRLELLVDKTATMQGNTMRFKRQARRFRNTMWWRNVKLTAAVIFILSVIVYLVLAYMCHGFTLPSCVP</sequence>
<keyword evidence="3 11" id="KW-0812">Transmembrane</keyword>
<evidence type="ECO:0000256" key="9">
    <source>
        <dbReference type="ARBA" id="ARBA00060379"/>
    </source>
</evidence>
<organism evidence="14 15">
    <name type="scientific">Miscanthus lutarioriparius</name>
    <dbReference type="NCBI Taxonomy" id="422564"/>
    <lineage>
        <taxon>Eukaryota</taxon>
        <taxon>Viridiplantae</taxon>
        <taxon>Streptophyta</taxon>
        <taxon>Embryophyta</taxon>
        <taxon>Tracheophyta</taxon>
        <taxon>Spermatophyta</taxon>
        <taxon>Magnoliopsida</taxon>
        <taxon>Liliopsida</taxon>
        <taxon>Poales</taxon>
        <taxon>Poaceae</taxon>
        <taxon>PACMAD clade</taxon>
        <taxon>Panicoideae</taxon>
        <taxon>Andropogonodae</taxon>
        <taxon>Andropogoneae</taxon>
        <taxon>Saccharinae</taxon>
        <taxon>Miscanthus</taxon>
    </lineage>
</organism>
<reference evidence="14" key="1">
    <citation type="submission" date="2020-10" db="EMBL/GenBank/DDBJ databases">
        <authorList>
            <person name="Han B."/>
            <person name="Lu T."/>
            <person name="Zhao Q."/>
            <person name="Huang X."/>
            <person name="Zhao Y."/>
        </authorList>
    </citation>
    <scope>NUCLEOTIDE SEQUENCE</scope>
</reference>
<feature type="transmembrane region" description="Helical" evidence="11">
    <location>
        <begin position="195"/>
        <end position="217"/>
    </location>
</feature>
<accession>A0A811PHX0</accession>
<evidence type="ECO:0000256" key="7">
    <source>
        <dbReference type="ARBA" id="ARBA00037493"/>
    </source>
</evidence>
<evidence type="ECO:0000256" key="10">
    <source>
        <dbReference type="PROSITE-ProRule" id="PRU00290"/>
    </source>
</evidence>
<comment type="similarity">
    <text evidence="1">Belongs to the synaptobrevin family.</text>
</comment>
<dbReference type="PROSITE" id="PS50859">
    <property type="entry name" value="LONGIN"/>
    <property type="match status" value="1"/>
</dbReference>
<dbReference type="GO" id="GO:0016192">
    <property type="term" value="P:vesicle-mediated transport"/>
    <property type="evidence" value="ECO:0007669"/>
    <property type="project" value="InterPro"/>
</dbReference>
<keyword evidence="15" id="KW-1185">Reference proteome</keyword>
<evidence type="ECO:0000313" key="14">
    <source>
        <dbReference type="EMBL" id="CAD6241842.1"/>
    </source>
</evidence>
<feature type="domain" description="V-SNARE coiled-coil homology" evidence="13">
    <location>
        <begin position="134"/>
        <end position="194"/>
    </location>
</feature>
<keyword evidence="10" id="KW-0175">Coiled coil</keyword>
<dbReference type="Gene3D" id="1.20.5.110">
    <property type="match status" value="1"/>
</dbReference>
<dbReference type="PANTHER" id="PTHR21136:SF104">
    <property type="entry name" value="OS02G0803600 PROTEIN"/>
    <property type="match status" value="1"/>
</dbReference>
<dbReference type="PROSITE" id="PS00417">
    <property type="entry name" value="SYNAPTOBREVIN"/>
    <property type="match status" value="1"/>
</dbReference>
<evidence type="ECO:0000256" key="8">
    <source>
        <dbReference type="ARBA" id="ARBA00060376"/>
    </source>
</evidence>
<dbReference type="SUPFAM" id="SSF64356">
    <property type="entry name" value="SNARE-like"/>
    <property type="match status" value="1"/>
</dbReference>
<dbReference type="CDD" id="cd14824">
    <property type="entry name" value="Longin"/>
    <property type="match status" value="1"/>
</dbReference>
<dbReference type="SUPFAM" id="SSF58038">
    <property type="entry name" value="SNARE fusion complex"/>
    <property type="match status" value="1"/>
</dbReference>
<comment type="caution">
    <text evidence="14">The sequence shown here is derived from an EMBL/GenBank/DDBJ whole genome shotgun (WGS) entry which is preliminary data.</text>
</comment>
<dbReference type="InterPro" id="IPR042855">
    <property type="entry name" value="V_SNARE_CC"/>
</dbReference>
<dbReference type="GO" id="GO:0015031">
    <property type="term" value="P:protein transport"/>
    <property type="evidence" value="ECO:0007669"/>
    <property type="project" value="UniProtKB-KW"/>
</dbReference>
<comment type="function">
    <text evidence="7">Involved in the targeting and/or fusion of transport vesicles to their target membrane.</text>
</comment>
<dbReference type="OrthoDB" id="248747at2759"/>
<evidence type="ECO:0000313" key="15">
    <source>
        <dbReference type="Proteomes" id="UP000604825"/>
    </source>
</evidence>
<dbReference type="GO" id="GO:0005774">
    <property type="term" value="C:vacuolar membrane"/>
    <property type="evidence" value="ECO:0007669"/>
    <property type="project" value="UniProtKB-SubCell"/>
</dbReference>
<evidence type="ECO:0000256" key="1">
    <source>
        <dbReference type="ARBA" id="ARBA00008025"/>
    </source>
</evidence>
<keyword evidence="2" id="KW-0813">Transport</keyword>
<dbReference type="FunFam" id="1.20.5.110:FF:000004">
    <property type="entry name" value="Vesicle-associated membrane protein 7"/>
    <property type="match status" value="1"/>
</dbReference>
<dbReference type="PRINTS" id="PR00219">
    <property type="entry name" value="SYNAPTOBREVN"/>
</dbReference>
<dbReference type="InterPro" id="IPR051097">
    <property type="entry name" value="Synaptobrevin-like_transport"/>
</dbReference>
<dbReference type="Pfam" id="PF00957">
    <property type="entry name" value="Synaptobrevin"/>
    <property type="match status" value="1"/>
</dbReference>
<dbReference type="EMBL" id="CAJGYO010000007">
    <property type="protein sequence ID" value="CAD6241842.1"/>
    <property type="molecule type" value="Genomic_DNA"/>
</dbReference>
<keyword evidence="4" id="KW-0653">Protein transport</keyword>
<evidence type="ECO:0000256" key="2">
    <source>
        <dbReference type="ARBA" id="ARBA00022448"/>
    </source>
</evidence>
<evidence type="ECO:0000256" key="6">
    <source>
        <dbReference type="ARBA" id="ARBA00023136"/>
    </source>
</evidence>
<dbReference type="PROSITE" id="PS50892">
    <property type="entry name" value="V_SNARE"/>
    <property type="match status" value="1"/>
</dbReference>
<evidence type="ECO:0000259" key="13">
    <source>
        <dbReference type="PROSITE" id="PS50892"/>
    </source>
</evidence>
<comment type="subcellular location">
    <subcellularLocation>
        <location evidence="8">Prevacuolar compartment membrane</location>
        <topology evidence="8">Single-pass type IV membrane protein</topology>
    </subcellularLocation>
    <subcellularLocation>
        <location evidence="9">Vacuole membrane</location>
        <topology evidence="9">Single-pass type IV membrane protein</topology>
    </subcellularLocation>
</comment>
<keyword evidence="5 11" id="KW-1133">Transmembrane helix</keyword>
<dbReference type="FunFam" id="3.30.450.50:FF:000008">
    <property type="entry name" value="Vesicle-associated membrane protein 711"/>
    <property type="match status" value="1"/>
</dbReference>
<keyword evidence="6 11" id="KW-0472">Membrane</keyword>
<evidence type="ECO:0000256" key="3">
    <source>
        <dbReference type="ARBA" id="ARBA00022692"/>
    </source>
</evidence>
<dbReference type="PANTHER" id="PTHR21136">
    <property type="entry name" value="SNARE PROTEINS"/>
    <property type="match status" value="1"/>
</dbReference>
<evidence type="ECO:0000256" key="11">
    <source>
        <dbReference type="SAM" id="Phobius"/>
    </source>
</evidence>
<dbReference type="InterPro" id="IPR010908">
    <property type="entry name" value="Longin_dom"/>
</dbReference>
<dbReference type="InterPro" id="IPR011012">
    <property type="entry name" value="Longin-like_dom_sf"/>
</dbReference>
<dbReference type="Gene3D" id="3.30.450.50">
    <property type="entry name" value="Longin domain"/>
    <property type="match status" value="1"/>
</dbReference>
<evidence type="ECO:0000256" key="4">
    <source>
        <dbReference type="ARBA" id="ARBA00022927"/>
    </source>
</evidence>
<evidence type="ECO:0000259" key="12">
    <source>
        <dbReference type="PROSITE" id="PS50859"/>
    </source>
</evidence>
<dbReference type="Pfam" id="PF13774">
    <property type="entry name" value="Longin"/>
    <property type="match status" value="1"/>
</dbReference>
<feature type="domain" description="Longin" evidence="12">
    <location>
        <begin position="8"/>
        <end position="119"/>
    </location>
</feature>
<dbReference type="SMART" id="SM01270">
    <property type="entry name" value="Longin"/>
    <property type="match status" value="1"/>
</dbReference>
<dbReference type="CDD" id="cd15843">
    <property type="entry name" value="R-SNARE"/>
    <property type="match status" value="1"/>
</dbReference>
<dbReference type="InterPro" id="IPR001388">
    <property type="entry name" value="Synaptobrevin-like"/>
</dbReference>
<dbReference type="AlphaFoldDB" id="A0A811PHX0"/>
<dbReference type="Proteomes" id="UP000604825">
    <property type="component" value="Unassembled WGS sequence"/>
</dbReference>
<protein>
    <submittedName>
        <fullName evidence="14">Uncharacterized protein</fullName>
    </submittedName>
</protein>
<proteinExistence type="inferred from homology"/>
<evidence type="ECO:0000256" key="5">
    <source>
        <dbReference type="ARBA" id="ARBA00022989"/>
    </source>
</evidence>
<gene>
    <name evidence="14" type="ORF">NCGR_LOCUS27510</name>
</gene>
<name>A0A811PHX0_9POAL</name>